<keyword evidence="7 13" id="KW-0460">Magnesium</keyword>
<evidence type="ECO:0000256" key="3">
    <source>
        <dbReference type="ARBA" id="ARBA00012453"/>
    </source>
</evidence>
<evidence type="ECO:0000256" key="9">
    <source>
        <dbReference type="ARBA" id="ARBA00030162"/>
    </source>
</evidence>
<sequence>MIFLFGTLRYEPLLKRVSGEELALTPARLPGWRIAAVKGKAFPMLVPDADAMAEGFLIDPSDEARARIHHYEDAFGYVPVSEAIATADGEVQAELYRPKKAPGVQDGAWSLDVWTETNAERALIAAAEIMSYQGRFSGEALQFRFGQIESRARAEQMQRPKVGSDRTRDQVMLHETRADHAGYFVTTTDRLSHPTFDGGMSEPLVREVFHGADAAIVLPYDPVRDRVLLVDQFRMGPWARGAIYPWQLEPVAGRVDPGESPEDCARREAEEEAGLKLRDLIQVGSGYPSPGCVSEYFYIYVGLCDLPDGTEGHYGVEDEAEDIRTHILDWAQAEDLLTRGEADNVPLILALVWLSRERSRLRALG</sequence>
<feature type="binding site" evidence="13">
    <location>
        <position position="321"/>
    </location>
    <ligand>
        <name>Mg(2+)</name>
        <dbReference type="ChEBI" id="CHEBI:18420"/>
        <label>1</label>
    </ligand>
</feature>
<dbReference type="GO" id="GO:0006753">
    <property type="term" value="P:nucleoside phosphate metabolic process"/>
    <property type="evidence" value="ECO:0007669"/>
    <property type="project" value="TreeGrafter"/>
</dbReference>
<keyword evidence="5 13" id="KW-0479">Metal-binding</keyword>
<evidence type="ECO:0000259" key="15">
    <source>
        <dbReference type="PROSITE" id="PS51462"/>
    </source>
</evidence>
<dbReference type="CDD" id="cd24155">
    <property type="entry name" value="NUDIX_ADPRase"/>
    <property type="match status" value="1"/>
</dbReference>
<dbReference type="STRING" id="1461694.ATO9_15535"/>
<dbReference type="PANTHER" id="PTHR11839">
    <property type="entry name" value="UDP/ADP-SUGAR PYROPHOSPHATASE"/>
    <property type="match status" value="1"/>
</dbReference>
<dbReference type="SUPFAM" id="SSF55811">
    <property type="entry name" value="Nudix"/>
    <property type="match status" value="1"/>
</dbReference>
<feature type="binding site" evidence="13">
    <location>
        <position position="252"/>
    </location>
    <ligand>
        <name>Mg(2+)</name>
        <dbReference type="ChEBI" id="CHEBI:18420"/>
        <label>1</label>
    </ligand>
</feature>
<dbReference type="NCBIfam" id="TIGR00052">
    <property type="entry name" value="nudix-type nucleoside diphosphatase, YffH/AdpP family"/>
    <property type="match status" value="1"/>
</dbReference>
<evidence type="ECO:0000256" key="4">
    <source>
        <dbReference type="ARBA" id="ARBA00013297"/>
    </source>
</evidence>
<dbReference type="eggNOG" id="COG0494">
    <property type="taxonomic scope" value="Bacteria"/>
</dbReference>
<proteinExistence type="inferred from homology"/>
<comment type="caution">
    <text evidence="16">The sequence shown here is derived from an EMBL/GenBank/DDBJ whole genome shotgun (WGS) entry which is preliminary data.</text>
</comment>
<dbReference type="CDD" id="cd06661">
    <property type="entry name" value="GGCT_like"/>
    <property type="match status" value="1"/>
</dbReference>
<evidence type="ECO:0000256" key="12">
    <source>
        <dbReference type="ARBA" id="ARBA00049546"/>
    </source>
</evidence>
<dbReference type="Gene3D" id="3.90.79.10">
    <property type="entry name" value="Nucleoside Triphosphate Pyrophosphohydrolase"/>
    <property type="match status" value="1"/>
</dbReference>
<organism evidence="16 17">
    <name type="scientific">Pseudooceanicola atlanticus</name>
    <dbReference type="NCBI Taxonomy" id="1461694"/>
    <lineage>
        <taxon>Bacteria</taxon>
        <taxon>Pseudomonadati</taxon>
        <taxon>Pseudomonadota</taxon>
        <taxon>Alphaproteobacteria</taxon>
        <taxon>Rhodobacterales</taxon>
        <taxon>Paracoccaceae</taxon>
        <taxon>Pseudooceanicola</taxon>
    </lineage>
</organism>
<dbReference type="Pfam" id="PF00293">
    <property type="entry name" value="NUDIX"/>
    <property type="match status" value="1"/>
</dbReference>
<feature type="binding site" evidence="13">
    <location>
        <position position="272"/>
    </location>
    <ligand>
        <name>Mg(2+)</name>
        <dbReference type="ChEBI" id="CHEBI:18420"/>
        <label>1</label>
    </ligand>
</feature>
<dbReference type="GO" id="GO:0005829">
    <property type="term" value="C:cytosol"/>
    <property type="evidence" value="ECO:0007669"/>
    <property type="project" value="TreeGrafter"/>
</dbReference>
<dbReference type="InterPro" id="IPR013024">
    <property type="entry name" value="GGCT-like"/>
</dbReference>
<dbReference type="AlphaFoldDB" id="A0A0A0EFM0"/>
<dbReference type="Pfam" id="PF06094">
    <property type="entry name" value="GGACT"/>
    <property type="match status" value="1"/>
</dbReference>
<evidence type="ECO:0000256" key="6">
    <source>
        <dbReference type="ARBA" id="ARBA00022801"/>
    </source>
</evidence>
<dbReference type="GO" id="GO:0019144">
    <property type="term" value="F:ADP-sugar diphosphatase activity"/>
    <property type="evidence" value="ECO:0007669"/>
    <property type="project" value="TreeGrafter"/>
</dbReference>
<reference evidence="16 17" key="1">
    <citation type="journal article" date="2015" name="Antonie Van Leeuwenhoek">
        <title>Pseudooceanicola atlanticus gen. nov. sp. nov., isolated from surface seawater of the Atlantic Ocean and reclassification of Oceanicola batsensis, Oceanicola marinus, Oceanicola nitratireducens, Oceanicola nanhaiensis, Oceanicola antarcticus and Oceanicola flagellatus, as Pseudooceanicola batsensis comb. nov., Pseudooceanicola marinus comb. nov., Pseudooceanicola nitratireducens comb. nov., Pseudooceanicola nanhaiensis comb. nov., Pseudooceanicola antarcticus comb. nov., and Pseudooceanicola flagellatus comb. nov.</title>
        <authorList>
            <person name="Lai Q."/>
            <person name="Li G."/>
            <person name="Liu X."/>
            <person name="Du Y."/>
            <person name="Sun F."/>
            <person name="Shao Z."/>
        </authorList>
    </citation>
    <scope>NUCLEOTIDE SEQUENCE [LARGE SCALE GENOMIC DNA]</scope>
    <source>
        <strain evidence="16 17">22II-s11g</strain>
    </source>
</reference>
<dbReference type="InterPro" id="IPR000086">
    <property type="entry name" value="NUDIX_hydrolase_dom"/>
</dbReference>
<dbReference type="InterPro" id="IPR004385">
    <property type="entry name" value="NDP_pyrophosphatase"/>
</dbReference>
<feature type="binding site" evidence="13">
    <location>
        <position position="268"/>
    </location>
    <ligand>
        <name>Mg(2+)</name>
        <dbReference type="ChEBI" id="CHEBI:18420"/>
        <label>1</label>
    </ligand>
</feature>
<comment type="similarity">
    <text evidence="2">Belongs to the Nudix hydrolase family. NudF subfamily.</text>
</comment>
<evidence type="ECO:0000313" key="17">
    <source>
        <dbReference type="Proteomes" id="UP000030004"/>
    </source>
</evidence>
<dbReference type="PANTHER" id="PTHR11839:SF5">
    <property type="entry name" value="ADP-RIBOSE PYROPHOSPHATASE"/>
    <property type="match status" value="1"/>
</dbReference>
<evidence type="ECO:0000256" key="2">
    <source>
        <dbReference type="ARBA" id="ARBA00007482"/>
    </source>
</evidence>
<comment type="function">
    <text evidence="8">Acts on ADP-mannose and ADP-glucose as well as ADP-ribose. Prevents glycogen biosynthesis. The reaction catalyzed by this enzyme is a limiting step of the gluconeogenic process.</text>
</comment>
<dbReference type="SUPFAM" id="SSF110857">
    <property type="entry name" value="Gamma-glutamyl cyclotransferase-like"/>
    <property type="match status" value="1"/>
</dbReference>
<dbReference type="PROSITE" id="PS51462">
    <property type="entry name" value="NUDIX"/>
    <property type="match status" value="1"/>
</dbReference>
<keyword evidence="17" id="KW-1185">Reference proteome</keyword>
<evidence type="ECO:0000256" key="10">
    <source>
        <dbReference type="ARBA" id="ARBA00030308"/>
    </source>
</evidence>
<dbReference type="PROSITE" id="PS00893">
    <property type="entry name" value="NUDIX_BOX"/>
    <property type="match status" value="1"/>
</dbReference>
<dbReference type="InterPro" id="IPR009288">
    <property type="entry name" value="AIG2-like_dom"/>
</dbReference>
<dbReference type="InterPro" id="IPR036568">
    <property type="entry name" value="GGCT-like_sf"/>
</dbReference>
<dbReference type="InterPro" id="IPR015797">
    <property type="entry name" value="NUDIX_hydrolase-like_dom_sf"/>
</dbReference>
<dbReference type="GO" id="GO:0046872">
    <property type="term" value="F:metal ion binding"/>
    <property type="evidence" value="ECO:0007669"/>
    <property type="project" value="UniProtKB-KW"/>
</dbReference>
<comment type="catalytic activity">
    <reaction evidence="12">
        <text>ADP-D-ribose + H2O = D-ribose 5-phosphate + AMP + 2 H(+)</text>
        <dbReference type="Rhea" id="RHEA:10412"/>
        <dbReference type="ChEBI" id="CHEBI:15377"/>
        <dbReference type="ChEBI" id="CHEBI:15378"/>
        <dbReference type="ChEBI" id="CHEBI:57967"/>
        <dbReference type="ChEBI" id="CHEBI:78346"/>
        <dbReference type="ChEBI" id="CHEBI:456215"/>
        <dbReference type="EC" id="3.6.1.13"/>
    </reaction>
</comment>
<evidence type="ECO:0000256" key="5">
    <source>
        <dbReference type="ARBA" id="ARBA00022723"/>
    </source>
</evidence>
<dbReference type="GO" id="GO:0047631">
    <property type="term" value="F:ADP-ribose diphosphatase activity"/>
    <property type="evidence" value="ECO:0007669"/>
    <property type="project" value="UniProtKB-EC"/>
</dbReference>
<dbReference type="EC" id="3.6.1.13" evidence="3"/>
<evidence type="ECO:0000256" key="8">
    <source>
        <dbReference type="ARBA" id="ARBA00025164"/>
    </source>
</evidence>
<gene>
    <name evidence="16" type="ORF">ATO9_15535</name>
</gene>
<feature type="short sequence motif" description="Nudix box" evidence="14">
    <location>
        <begin position="253"/>
        <end position="275"/>
    </location>
</feature>
<comment type="cofactor">
    <cofactor evidence="1 13">
        <name>Mg(2+)</name>
        <dbReference type="ChEBI" id="CHEBI:18420"/>
    </cofactor>
</comment>
<evidence type="ECO:0000256" key="11">
    <source>
        <dbReference type="ARBA" id="ARBA00033056"/>
    </source>
</evidence>
<evidence type="ECO:0000256" key="7">
    <source>
        <dbReference type="ARBA" id="ARBA00022842"/>
    </source>
</evidence>
<dbReference type="Proteomes" id="UP000030004">
    <property type="component" value="Unassembled WGS sequence"/>
</dbReference>
<evidence type="ECO:0000313" key="16">
    <source>
        <dbReference type="EMBL" id="KGM48002.1"/>
    </source>
</evidence>
<accession>A0A0A0EFM0</accession>
<dbReference type="InterPro" id="IPR020084">
    <property type="entry name" value="NUDIX_hydrolase_CS"/>
</dbReference>
<name>A0A0A0EFM0_9RHOB</name>
<dbReference type="Gene3D" id="3.10.490.10">
    <property type="entry name" value="Gamma-glutamyl cyclotransferase-like"/>
    <property type="match status" value="1"/>
</dbReference>
<evidence type="ECO:0000256" key="14">
    <source>
        <dbReference type="PIRSR" id="PIRSR604385-3"/>
    </source>
</evidence>
<dbReference type="EMBL" id="AQQX01000006">
    <property type="protein sequence ID" value="KGM48002.1"/>
    <property type="molecule type" value="Genomic_DNA"/>
</dbReference>
<evidence type="ECO:0000256" key="1">
    <source>
        <dbReference type="ARBA" id="ARBA00001946"/>
    </source>
</evidence>
<protein>
    <recommendedName>
        <fullName evidence="4">ADP-ribose pyrophosphatase</fullName>
        <ecNumber evidence="3">3.6.1.13</ecNumber>
    </recommendedName>
    <alternativeName>
        <fullName evidence="9">ADP-ribose diphosphatase</fullName>
    </alternativeName>
    <alternativeName>
        <fullName evidence="11">ADP-ribose phosphohydrolase</fullName>
    </alternativeName>
    <alternativeName>
        <fullName evidence="10">Adenosine diphosphoribose pyrophosphatase</fullName>
    </alternativeName>
</protein>
<dbReference type="GO" id="GO:0019693">
    <property type="term" value="P:ribose phosphate metabolic process"/>
    <property type="evidence" value="ECO:0007669"/>
    <property type="project" value="TreeGrafter"/>
</dbReference>
<evidence type="ECO:0000256" key="13">
    <source>
        <dbReference type="PIRSR" id="PIRSR604385-2"/>
    </source>
</evidence>
<keyword evidence="6" id="KW-0378">Hydrolase</keyword>
<feature type="domain" description="Nudix hydrolase" evidence="15">
    <location>
        <begin position="210"/>
        <end position="350"/>
    </location>
</feature>